<proteinExistence type="predicted"/>
<comment type="caution">
    <text evidence="1">The sequence shown here is derived from an EMBL/GenBank/DDBJ whole genome shotgun (WGS) entry which is preliminary data.</text>
</comment>
<dbReference type="Proteomes" id="UP000070121">
    <property type="component" value="Unassembled WGS sequence"/>
</dbReference>
<evidence type="ECO:0000313" key="1">
    <source>
        <dbReference type="EMBL" id="KXH66648.1"/>
    </source>
</evidence>
<reference evidence="1 2" key="1">
    <citation type="submission" date="2014-02" db="EMBL/GenBank/DDBJ databases">
        <title>The genome sequence of Colletotrichum salicis CBS 607.94.</title>
        <authorList>
            <person name="Baroncelli R."/>
            <person name="Thon M.R."/>
        </authorList>
    </citation>
    <scope>NUCLEOTIDE SEQUENCE [LARGE SCALE GENOMIC DNA]</scope>
    <source>
        <strain evidence="1 2">CBS 607.94</strain>
    </source>
</reference>
<name>A0A135V1V8_9PEZI</name>
<sequence>MLDPVPFRRTNPLRLGGDAKFRREDGNPTLPETLYTPVLRRNSNAAIAVRRAIWSDVAVQGRARPGLQAVEFSVGSFGGSSSGFFGRSNRGSALSLVKVEPAQQLRPYPPRRSKLHIEMPVKVTYDAMRAIGATRRRGRACVVSKTISC</sequence>
<keyword evidence="2" id="KW-1185">Reference proteome</keyword>
<dbReference type="OrthoDB" id="10380179at2759"/>
<dbReference type="AlphaFoldDB" id="A0A135V1V8"/>
<gene>
    <name evidence="1" type="ORF">CSAL01_12878</name>
</gene>
<accession>A0A135V1V8</accession>
<protein>
    <submittedName>
        <fullName evidence="1">Uncharacterized protein</fullName>
    </submittedName>
</protein>
<dbReference type="EMBL" id="JFFI01000625">
    <property type="protein sequence ID" value="KXH66648.1"/>
    <property type="molecule type" value="Genomic_DNA"/>
</dbReference>
<evidence type="ECO:0000313" key="2">
    <source>
        <dbReference type="Proteomes" id="UP000070121"/>
    </source>
</evidence>
<organism evidence="1 2">
    <name type="scientific">Colletotrichum salicis</name>
    <dbReference type="NCBI Taxonomy" id="1209931"/>
    <lineage>
        <taxon>Eukaryota</taxon>
        <taxon>Fungi</taxon>
        <taxon>Dikarya</taxon>
        <taxon>Ascomycota</taxon>
        <taxon>Pezizomycotina</taxon>
        <taxon>Sordariomycetes</taxon>
        <taxon>Hypocreomycetidae</taxon>
        <taxon>Glomerellales</taxon>
        <taxon>Glomerellaceae</taxon>
        <taxon>Colletotrichum</taxon>
        <taxon>Colletotrichum acutatum species complex</taxon>
    </lineage>
</organism>